<proteinExistence type="predicted"/>
<sequence length="176" mass="19939">MEFVAQVIEVFCHKKKMEMNKKDINKVYSSLVDDDTVEKAFFCGVECAKSKLPCMKKVECDEMFCYVHDPAHKCQGTTIKGANCRSVAKSGETHCKHHRDQDRGHMKGSNNKAPVDKRAKSPKNLKKTHTSKVVSSDDDMTSEDDEPKKRKKNKNKEESSDDEASDDDDEESSDDD</sequence>
<reference evidence="2" key="1">
    <citation type="journal article" date="2020" name="Fungal Divers.">
        <title>Resolving the Mortierellaceae phylogeny through synthesis of multi-gene phylogenetics and phylogenomics.</title>
        <authorList>
            <person name="Vandepol N."/>
            <person name="Liber J."/>
            <person name="Desiro A."/>
            <person name="Na H."/>
            <person name="Kennedy M."/>
            <person name="Barry K."/>
            <person name="Grigoriev I.V."/>
            <person name="Miller A.N."/>
            <person name="O'Donnell K."/>
            <person name="Stajich J.E."/>
            <person name="Bonito G."/>
        </authorList>
    </citation>
    <scope>NUCLEOTIDE SEQUENCE</scope>
    <source>
        <strain evidence="2">NRRL 2591</strain>
    </source>
</reference>
<feature type="compositionally biased region" description="Basic and acidic residues" evidence="1">
    <location>
        <begin position="95"/>
        <end position="105"/>
    </location>
</feature>
<dbReference type="EMBL" id="JAAAXW010000810">
    <property type="protein sequence ID" value="KAF9536318.1"/>
    <property type="molecule type" value="Genomic_DNA"/>
</dbReference>
<feature type="non-terminal residue" evidence="2">
    <location>
        <position position="176"/>
    </location>
</feature>
<keyword evidence="3" id="KW-1185">Reference proteome</keyword>
<evidence type="ECO:0000313" key="3">
    <source>
        <dbReference type="Proteomes" id="UP000723463"/>
    </source>
</evidence>
<dbReference type="AlphaFoldDB" id="A0A9P6EWB3"/>
<organism evidence="2 3">
    <name type="scientific">Mortierella hygrophila</name>
    <dbReference type="NCBI Taxonomy" id="979708"/>
    <lineage>
        <taxon>Eukaryota</taxon>
        <taxon>Fungi</taxon>
        <taxon>Fungi incertae sedis</taxon>
        <taxon>Mucoromycota</taxon>
        <taxon>Mortierellomycotina</taxon>
        <taxon>Mortierellomycetes</taxon>
        <taxon>Mortierellales</taxon>
        <taxon>Mortierellaceae</taxon>
        <taxon>Mortierella</taxon>
    </lineage>
</organism>
<gene>
    <name evidence="2" type="ORF">EC957_011580</name>
</gene>
<name>A0A9P6EWB3_9FUNG</name>
<feature type="compositionally biased region" description="Acidic residues" evidence="1">
    <location>
        <begin position="136"/>
        <end position="145"/>
    </location>
</feature>
<evidence type="ECO:0000313" key="2">
    <source>
        <dbReference type="EMBL" id="KAF9536318.1"/>
    </source>
</evidence>
<accession>A0A9P6EWB3</accession>
<feature type="region of interest" description="Disordered" evidence="1">
    <location>
        <begin position="95"/>
        <end position="176"/>
    </location>
</feature>
<evidence type="ECO:0000256" key="1">
    <source>
        <dbReference type="SAM" id="MobiDB-lite"/>
    </source>
</evidence>
<feature type="compositionally biased region" description="Acidic residues" evidence="1">
    <location>
        <begin position="159"/>
        <end position="176"/>
    </location>
</feature>
<dbReference type="Proteomes" id="UP000723463">
    <property type="component" value="Unassembled WGS sequence"/>
</dbReference>
<protein>
    <submittedName>
        <fullName evidence="2">Uncharacterized protein</fullName>
    </submittedName>
</protein>
<feature type="compositionally biased region" description="Basic residues" evidence="1">
    <location>
        <begin position="120"/>
        <end position="130"/>
    </location>
</feature>
<comment type="caution">
    <text evidence="2">The sequence shown here is derived from an EMBL/GenBank/DDBJ whole genome shotgun (WGS) entry which is preliminary data.</text>
</comment>